<reference evidence="10 11" key="1">
    <citation type="submission" date="2023-08" db="EMBL/GenBank/DDBJ databases">
        <title>Whole-genome sequencing of halo(alkali)philic microorganisms from hypersaline lakes.</title>
        <authorList>
            <person name="Sorokin D.Y."/>
            <person name="Abbas B."/>
            <person name="Merkel A.Y."/>
        </authorList>
    </citation>
    <scope>NUCLEOTIDE SEQUENCE [LARGE SCALE GENOMIC DNA]</scope>
    <source>
        <strain evidence="10 11">AB-CW4</strain>
    </source>
</reference>
<keyword evidence="2 6" id="KW-0378">Hydrolase</keyword>
<feature type="active site" description="Proton acceptor" evidence="6">
    <location>
        <position position="215"/>
    </location>
</feature>
<evidence type="ECO:0000313" key="10">
    <source>
        <dbReference type="EMBL" id="MDQ2070765.1"/>
    </source>
</evidence>
<evidence type="ECO:0000256" key="4">
    <source>
        <dbReference type="ARBA" id="ARBA00023098"/>
    </source>
</evidence>
<keyword evidence="3 6" id="KW-0442">Lipid degradation</keyword>
<proteinExistence type="predicted"/>
<feature type="active site" description="Nucleophile" evidence="6">
    <location>
        <position position="69"/>
    </location>
</feature>
<name>A0ABU0WBC8_9GAMM</name>
<dbReference type="InterPro" id="IPR034746">
    <property type="entry name" value="POTRA"/>
</dbReference>
<dbReference type="Pfam" id="PF01103">
    <property type="entry name" value="Omp85"/>
    <property type="match status" value="1"/>
</dbReference>
<dbReference type="Proteomes" id="UP001239019">
    <property type="component" value="Unassembled WGS sequence"/>
</dbReference>
<feature type="short sequence motif" description="GXSXG" evidence="6">
    <location>
        <begin position="67"/>
        <end position="71"/>
    </location>
</feature>
<feature type="signal peptide" evidence="7">
    <location>
        <begin position="1"/>
        <end position="22"/>
    </location>
</feature>
<comment type="subcellular location">
    <subcellularLocation>
        <location evidence="1">Membrane</location>
    </subcellularLocation>
</comment>
<evidence type="ECO:0000256" key="5">
    <source>
        <dbReference type="ARBA" id="ARBA00023136"/>
    </source>
</evidence>
<gene>
    <name evidence="10" type="ORF">RBH19_12880</name>
</gene>
<protein>
    <submittedName>
        <fullName evidence="10">Patatin-like phospholipase family protein</fullName>
    </submittedName>
</protein>
<evidence type="ECO:0000259" key="9">
    <source>
        <dbReference type="PROSITE" id="PS51779"/>
    </source>
</evidence>
<dbReference type="InterPro" id="IPR010827">
    <property type="entry name" value="BamA/TamA_POTRA"/>
</dbReference>
<keyword evidence="7" id="KW-0732">Signal</keyword>
<dbReference type="PANTHER" id="PTHR14226:SF29">
    <property type="entry name" value="NEUROPATHY TARGET ESTERASE SWS"/>
    <property type="match status" value="1"/>
</dbReference>
<evidence type="ECO:0000256" key="6">
    <source>
        <dbReference type="PROSITE-ProRule" id="PRU01161"/>
    </source>
</evidence>
<evidence type="ECO:0000256" key="7">
    <source>
        <dbReference type="SAM" id="SignalP"/>
    </source>
</evidence>
<dbReference type="InterPro" id="IPR050301">
    <property type="entry name" value="NTE"/>
</dbReference>
<dbReference type="Pfam" id="PF07244">
    <property type="entry name" value="POTRA"/>
    <property type="match status" value="1"/>
</dbReference>
<keyword evidence="4 6" id="KW-0443">Lipid metabolism</keyword>
<feature type="short sequence motif" description="DGA/G" evidence="6">
    <location>
        <begin position="215"/>
        <end position="217"/>
    </location>
</feature>
<accession>A0ABU0WBC8</accession>
<dbReference type="CDD" id="cd07205">
    <property type="entry name" value="Pat_PNPLA6_PNPLA7_NTE1_like"/>
    <property type="match status" value="1"/>
</dbReference>
<dbReference type="Gene3D" id="2.40.160.50">
    <property type="entry name" value="membrane protein fhac: a member of the omp85/tpsb transporter family"/>
    <property type="match status" value="1"/>
</dbReference>
<evidence type="ECO:0000256" key="1">
    <source>
        <dbReference type="ARBA" id="ARBA00004370"/>
    </source>
</evidence>
<keyword evidence="11" id="KW-1185">Reference proteome</keyword>
<feature type="short sequence motif" description="GXGXXG" evidence="6">
    <location>
        <begin position="40"/>
        <end position="45"/>
    </location>
</feature>
<dbReference type="InterPro" id="IPR016035">
    <property type="entry name" value="Acyl_Trfase/lysoPLipase"/>
</dbReference>
<organism evidence="10 11">
    <name type="scientific">Natronospira bacteriovora</name>
    <dbReference type="NCBI Taxonomy" id="3069753"/>
    <lineage>
        <taxon>Bacteria</taxon>
        <taxon>Pseudomonadati</taxon>
        <taxon>Pseudomonadota</taxon>
        <taxon>Gammaproteobacteria</taxon>
        <taxon>Natronospirales</taxon>
        <taxon>Natronospiraceae</taxon>
        <taxon>Natronospira</taxon>
    </lineage>
</organism>
<dbReference type="Pfam" id="PF01734">
    <property type="entry name" value="Patatin"/>
    <property type="match status" value="1"/>
</dbReference>
<sequence>MPGRFWMLMCLIILPLGSQSHAQDQAETEFEGRVALVLSGGGARGAAHVGVLRVMEELNIPVDMIVGTSGGAIIGGLYAGGWSPDEIAEWLDTMDWEVALSDRLPRRRLAYRAKQDDARFLFDLEIGVSEGRLTLPQALIEGRNLAFILEQATSRTAEIDDFDRLPIPFRAVATDLESGDKVILDKGRLSHAIRASMAVPGVFSPVELDGRLLADGGLAENLPVSVALDMGADVIIAVNVGAKLLEREQLGDIFALSGQVTSLITHRNARESMGLLEPQDVLIEPELEGIGGQQFERSREAAAHGERAARQARSQLETLSRDEATFERFLERQRRPSNEIGTLEAIRISGLQRLSENRVLALMETREGEELALDRLQSDLGRLQRMGEIAAVDFRTVESENGITLELNIRERDRGLHHVRLGLEVFDEFDGSAQYNLRMGHTRPSINRLGAEWRNEAQIGRQRGLRTEFYQPLSPGGRLFLALPAFHEAETFAVYDEGEGRAEFSRRRTRAGIDLGSALGPHGELRLGAWRSRISSESRIGDGSEGGLERDLGGWRVALNFDRLDDAEWPQEGQLLSANLEGTRTGWGADQSYRLATAEYAQYWAVNQNRLLLGMEWGEFNAPLPFQQHLELGGPFSISGYRRGELRGERVAALRGLWFRQLGSADVAGRGGALYAGIGLASGGAWQHGEGFSSDKLVHGGKAFLGADTPLGPAVFGLTLREDGDRGVFLTLGLPIHRPRPASATW</sequence>
<keyword evidence="5" id="KW-0472">Membrane</keyword>
<evidence type="ECO:0000256" key="2">
    <source>
        <dbReference type="ARBA" id="ARBA00022801"/>
    </source>
</evidence>
<dbReference type="PROSITE" id="PS51779">
    <property type="entry name" value="POTRA"/>
    <property type="match status" value="1"/>
</dbReference>
<evidence type="ECO:0000256" key="3">
    <source>
        <dbReference type="ARBA" id="ARBA00022963"/>
    </source>
</evidence>
<dbReference type="SUPFAM" id="SSF52151">
    <property type="entry name" value="FabD/lysophospholipase-like"/>
    <property type="match status" value="1"/>
</dbReference>
<dbReference type="PANTHER" id="PTHR14226">
    <property type="entry name" value="NEUROPATHY TARGET ESTERASE/SWISS CHEESE D.MELANOGASTER"/>
    <property type="match status" value="1"/>
</dbReference>
<feature type="domain" description="PNPLA" evidence="8">
    <location>
        <begin position="36"/>
        <end position="228"/>
    </location>
</feature>
<dbReference type="Gene3D" id="3.40.1090.10">
    <property type="entry name" value="Cytosolic phospholipase A2 catalytic domain"/>
    <property type="match status" value="2"/>
</dbReference>
<feature type="domain" description="POTRA" evidence="9">
    <location>
        <begin position="341"/>
        <end position="412"/>
    </location>
</feature>
<dbReference type="InterPro" id="IPR002641">
    <property type="entry name" value="PNPLA_dom"/>
</dbReference>
<dbReference type="RefSeq" id="WP_306729261.1">
    <property type="nucleotide sequence ID" value="NZ_JAVDDT010000010.1"/>
</dbReference>
<dbReference type="EMBL" id="JAVDDT010000010">
    <property type="protein sequence ID" value="MDQ2070765.1"/>
    <property type="molecule type" value="Genomic_DNA"/>
</dbReference>
<dbReference type="InterPro" id="IPR000184">
    <property type="entry name" value="Bac_surfAg_D15"/>
</dbReference>
<dbReference type="Gene3D" id="3.10.20.310">
    <property type="entry name" value="membrane protein fhac"/>
    <property type="match status" value="1"/>
</dbReference>
<comment type="caution">
    <text evidence="10">The sequence shown here is derived from an EMBL/GenBank/DDBJ whole genome shotgun (WGS) entry which is preliminary data.</text>
</comment>
<evidence type="ECO:0000259" key="8">
    <source>
        <dbReference type="PROSITE" id="PS51635"/>
    </source>
</evidence>
<feature type="chain" id="PRO_5047336048" evidence="7">
    <location>
        <begin position="23"/>
        <end position="746"/>
    </location>
</feature>
<evidence type="ECO:0000313" key="11">
    <source>
        <dbReference type="Proteomes" id="UP001239019"/>
    </source>
</evidence>
<dbReference type="PROSITE" id="PS51635">
    <property type="entry name" value="PNPLA"/>
    <property type="match status" value="1"/>
</dbReference>